<reference evidence="1 2" key="1">
    <citation type="submission" date="2024-04" db="EMBL/GenBank/DDBJ databases">
        <authorList>
            <person name="Rising A."/>
            <person name="Reimegard J."/>
            <person name="Sonavane S."/>
            <person name="Akerstrom W."/>
            <person name="Nylinder S."/>
            <person name="Hedman E."/>
            <person name="Kallberg Y."/>
        </authorList>
    </citation>
    <scope>NUCLEOTIDE SEQUENCE [LARGE SCALE GENOMIC DNA]</scope>
</reference>
<protein>
    <submittedName>
        <fullName evidence="1">Uncharacterized protein</fullName>
    </submittedName>
</protein>
<proteinExistence type="predicted"/>
<accession>A0AAV2ADU8</accession>
<dbReference type="Proteomes" id="UP001497382">
    <property type="component" value="Unassembled WGS sequence"/>
</dbReference>
<evidence type="ECO:0000313" key="2">
    <source>
        <dbReference type="Proteomes" id="UP001497382"/>
    </source>
</evidence>
<evidence type="ECO:0000313" key="1">
    <source>
        <dbReference type="EMBL" id="CAL1282219.1"/>
    </source>
</evidence>
<dbReference type="AlphaFoldDB" id="A0AAV2ADU8"/>
<dbReference type="EMBL" id="CAXIEN010000153">
    <property type="protein sequence ID" value="CAL1282219.1"/>
    <property type="molecule type" value="Genomic_DNA"/>
</dbReference>
<name>A0AAV2ADU8_9ARAC</name>
<keyword evidence="2" id="KW-1185">Reference proteome</keyword>
<comment type="caution">
    <text evidence="1">The sequence shown here is derived from an EMBL/GenBank/DDBJ whole genome shotgun (WGS) entry which is preliminary data.</text>
</comment>
<organism evidence="1 2">
    <name type="scientific">Larinioides sclopetarius</name>
    <dbReference type="NCBI Taxonomy" id="280406"/>
    <lineage>
        <taxon>Eukaryota</taxon>
        <taxon>Metazoa</taxon>
        <taxon>Ecdysozoa</taxon>
        <taxon>Arthropoda</taxon>
        <taxon>Chelicerata</taxon>
        <taxon>Arachnida</taxon>
        <taxon>Araneae</taxon>
        <taxon>Araneomorphae</taxon>
        <taxon>Entelegynae</taxon>
        <taxon>Araneoidea</taxon>
        <taxon>Araneidae</taxon>
        <taxon>Larinioides</taxon>
    </lineage>
</organism>
<gene>
    <name evidence="1" type="ORF">LARSCL_LOCUS11976</name>
</gene>
<sequence>MQTWDSNESCRKMCFMVILQVKEIYCAKKYACKLSIKIIINVKFMSQIYQLTGLIMSIKVHFYCLKSHM</sequence>